<dbReference type="InterPro" id="IPR001962">
    <property type="entry name" value="Asn_synthase"/>
</dbReference>
<gene>
    <name evidence="2" type="ORF">OPR82_10880</name>
</gene>
<dbReference type="SUPFAM" id="SSF52402">
    <property type="entry name" value="Adenine nucleotide alpha hydrolases-like"/>
    <property type="match status" value="1"/>
</dbReference>
<feature type="domain" description="Asparagine synthetase" evidence="1">
    <location>
        <begin position="193"/>
        <end position="538"/>
    </location>
</feature>
<evidence type="ECO:0000259" key="1">
    <source>
        <dbReference type="Pfam" id="PF00733"/>
    </source>
</evidence>
<keyword evidence="3" id="KW-1185">Reference proteome</keyword>
<dbReference type="Pfam" id="PF00733">
    <property type="entry name" value="Asn_synthase"/>
    <property type="match status" value="1"/>
</dbReference>
<dbReference type="RefSeq" id="WP_265984806.1">
    <property type="nucleotide sequence ID" value="NZ_JAPHAV010000004.1"/>
</dbReference>
<accession>A0ABT3QNU3</accession>
<evidence type="ECO:0000313" key="3">
    <source>
        <dbReference type="Proteomes" id="UP001301216"/>
    </source>
</evidence>
<organism evidence="2 3">
    <name type="scientific">Ochrobactrum chromiisoli</name>
    <dbReference type="NCBI Taxonomy" id="2993941"/>
    <lineage>
        <taxon>Bacteria</taxon>
        <taxon>Pseudomonadati</taxon>
        <taxon>Pseudomonadota</taxon>
        <taxon>Alphaproteobacteria</taxon>
        <taxon>Hyphomicrobiales</taxon>
        <taxon>Brucellaceae</taxon>
        <taxon>Brucella/Ochrobactrum group</taxon>
        <taxon>Ochrobactrum</taxon>
    </lineage>
</organism>
<sequence length="561" mass="63046">MSENSCLSNFQDKSGDAVLSISNDDAFVSSGFFKYLKHKDSSSSCEENLFLYSFSPILNEMVLYGHRGEFHIKPTGGEVNVERPLWCAHDIFFFYNKNQWLISDDMTAMSAMQAKLKSNPGFIANYLSSTEFATDQTPFTGIGCVMPGTTAILHSNGQITYKLICGETSQLDSNEIPETLIEHINSAGGPNRPFILELSGGLDSSGVFYAALTQPRTAEQLYPVTYYDPNISNSSDVVAAQALCGKHGVNLHLIPIRSDGIFTDLFTGPAYKPKRPSLWLLHSASQRDLIDYAQSLPTDCMILNGHGGDHIFLANPVASAVIDHLWKKHPNITKAFETARKLTVLNQKSWLRLARESLSDCQARLYFHIYGAANIGSSQDKKAIFNSELYRIAFNEQKRVNSIFQNQSVSSDWIRHRRSLMAAVHHGAADRLTDIRYQTVYPYLNETLIRWAENRSDSSTFSYELNRLPQRESFHRRFGATSFMRKGKGDISGIVQRMIRAESEHIVELILNGEAAKCGFINKANVLDDIRRCQLGGEFISPSTLLLLSLELYYKCWKSEM</sequence>
<dbReference type="EMBL" id="JAPHAV010000004">
    <property type="protein sequence ID" value="MCX2697281.1"/>
    <property type="molecule type" value="Genomic_DNA"/>
</dbReference>
<comment type="caution">
    <text evidence="2">The sequence shown here is derived from an EMBL/GenBank/DDBJ whole genome shotgun (WGS) entry which is preliminary data.</text>
</comment>
<dbReference type="Proteomes" id="UP001301216">
    <property type="component" value="Unassembled WGS sequence"/>
</dbReference>
<name>A0ABT3QNU3_9HYPH</name>
<dbReference type="InterPro" id="IPR014729">
    <property type="entry name" value="Rossmann-like_a/b/a_fold"/>
</dbReference>
<proteinExistence type="predicted"/>
<protein>
    <submittedName>
        <fullName evidence="2">Asparagine synthase-related protein</fullName>
    </submittedName>
</protein>
<reference evidence="2 3" key="1">
    <citation type="submission" date="2022-11" db="EMBL/GenBank/DDBJ databases">
        <title>Brucella sp. YY2X, whole genome shotgun sequencing project.</title>
        <authorList>
            <person name="Yang Y."/>
        </authorList>
    </citation>
    <scope>NUCLEOTIDE SEQUENCE [LARGE SCALE GENOMIC DNA]</scope>
    <source>
        <strain evidence="2 3">YY2X</strain>
    </source>
</reference>
<evidence type="ECO:0000313" key="2">
    <source>
        <dbReference type="EMBL" id="MCX2697281.1"/>
    </source>
</evidence>
<dbReference type="Gene3D" id="3.40.50.620">
    <property type="entry name" value="HUPs"/>
    <property type="match status" value="1"/>
</dbReference>